<keyword evidence="5 7" id="KW-0808">Transferase</keyword>
<evidence type="ECO:0000256" key="6">
    <source>
        <dbReference type="ARBA" id="ARBA00022691"/>
    </source>
</evidence>
<dbReference type="InterPro" id="IPR029063">
    <property type="entry name" value="SAM-dependent_MTases_sf"/>
</dbReference>
<dbReference type="EMBL" id="PEYW01000038">
    <property type="protein sequence ID" value="PIS20657.1"/>
    <property type="molecule type" value="Genomic_DNA"/>
</dbReference>
<dbReference type="GO" id="GO:0004719">
    <property type="term" value="F:protein-L-isoaspartate (D-aspartate) O-methyltransferase activity"/>
    <property type="evidence" value="ECO:0007669"/>
    <property type="project" value="UniProtKB-UniRule"/>
</dbReference>
<evidence type="ECO:0000313" key="8">
    <source>
        <dbReference type="EMBL" id="PIS20657.1"/>
    </source>
</evidence>
<comment type="subcellular location">
    <subcellularLocation>
        <location evidence="1 7">Cytoplasm</location>
    </subcellularLocation>
</comment>
<dbReference type="Proteomes" id="UP000231414">
    <property type="component" value="Unassembled WGS sequence"/>
</dbReference>
<proteinExistence type="inferred from homology"/>
<keyword evidence="4 7" id="KW-0489">Methyltransferase</keyword>
<dbReference type="PANTHER" id="PTHR11579:SF0">
    <property type="entry name" value="PROTEIN-L-ISOASPARTATE(D-ASPARTATE) O-METHYLTRANSFERASE"/>
    <property type="match status" value="1"/>
</dbReference>
<dbReference type="AlphaFoldDB" id="A0A2H0X6V7"/>
<dbReference type="EC" id="2.1.1.77" evidence="7"/>
<comment type="catalytic activity">
    <reaction evidence="7">
        <text>[protein]-L-isoaspartate + S-adenosyl-L-methionine = [protein]-L-isoaspartate alpha-methyl ester + S-adenosyl-L-homocysteine</text>
        <dbReference type="Rhea" id="RHEA:12705"/>
        <dbReference type="Rhea" id="RHEA-COMP:12143"/>
        <dbReference type="Rhea" id="RHEA-COMP:12144"/>
        <dbReference type="ChEBI" id="CHEBI:57856"/>
        <dbReference type="ChEBI" id="CHEBI:59789"/>
        <dbReference type="ChEBI" id="CHEBI:90596"/>
        <dbReference type="ChEBI" id="CHEBI:90598"/>
        <dbReference type="EC" id="2.1.1.77"/>
    </reaction>
</comment>
<name>A0A2H0X6V7_UNCKA</name>
<evidence type="ECO:0000256" key="7">
    <source>
        <dbReference type="HAMAP-Rule" id="MF_00090"/>
    </source>
</evidence>
<dbReference type="HAMAP" id="MF_00090">
    <property type="entry name" value="PIMT"/>
    <property type="match status" value="1"/>
</dbReference>
<dbReference type="CDD" id="cd02440">
    <property type="entry name" value="AdoMet_MTases"/>
    <property type="match status" value="1"/>
</dbReference>
<dbReference type="NCBIfam" id="NF001453">
    <property type="entry name" value="PRK00312.1"/>
    <property type="match status" value="1"/>
</dbReference>
<keyword evidence="3 7" id="KW-0963">Cytoplasm</keyword>
<dbReference type="GO" id="GO:0030091">
    <property type="term" value="P:protein repair"/>
    <property type="evidence" value="ECO:0007669"/>
    <property type="project" value="UniProtKB-UniRule"/>
</dbReference>
<feature type="active site" evidence="7">
    <location>
        <position position="57"/>
    </location>
</feature>
<dbReference type="SUPFAM" id="SSF53335">
    <property type="entry name" value="S-adenosyl-L-methionine-dependent methyltransferases"/>
    <property type="match status" value="1"/>
</dbReference>
<evidence type="ECO:0000256" key="3">
    <source>
        <dbReference type="ARBA" id="ARBA00022490"/>
    </source>
</evidence>
<keyword evidence="6 7" id="KW-0949">S-adenosyl-L-methionine</keyword>
<dbReference type="Gene3D" id="3.40.50.150">
    <property type="entry name" value="Vaccinia Virus protein VP39"/>
    <property type="match status" value="1"/>
</dbReference>
<accession>A0A2H0X6V7</accession>
<dbReference type="NCBIfam" id="TIGR00080">
    <property type="entry name" value="pimt"/>
    <property type="match status" value="1"/>
</dbReference>
<dbReference type="FunFam" id="3.40.50.150:FF:000010">
    <property type="entry name" value="Protein-L-isoaspartate O-methyltransferase"/>
    <property type="match status" value="1"/>
</dbReference>
<evidence type="ECO:0000256" key="1">
    <source>
        <dbReference type="ARBA" id="ARBA00004496"/>
    </source>
</evidence>
<dbReference type="InterPro" id="IPR000682">
    <property type="entry name" value="PCMT"/>
</dbReference>
<organism evidence="8 9">
    <name type="scientific">candidate division WWE3 bacterium CG08_land_8_20_14_0_20_43_13</name>
    <dbReference type="NCBI Taxonomy" id="1975087"/>
    <lineage>
        <taxon>Bacteria</taxon>
        <taxon>Katanobacteria</taxon>
    </lineage>
</organism>
<dbReference type="PANTHER" id="PTHR11579">
    <property type="entry name" value="PROTEIN-L-ISOASPARTATE O-METHYLTRANSFERASE"/>
    <property type="match status" value="1"/>
</dbReference>
<protein>
    <recommendedName>
        <fullName evidence="7">Protein-L-isoaspartate O-methyltransferase</fullName>
        <ecNumber evidence="7">2.1.1.77</ecNumber>
    </recommendedName>
    <alternativeName>
        <fullName evidence="7">L-isoaspartyl protein carboxyl methyltransferase</fullName>
    </alternativeName>
    <alternativeName>
        <fullName evidence="7">Protein L-isoaspartyl methyltransferase</fullName>
    </alternativeName>
    <alternativeName>
        <fullName evidence="7">Protein-beta-aspartate methyltransferase</fullName>
        <shortName evidence="7">PIMT</shortName>
    </alternativeName>
</protein>
<evidence type="ECO:0000256" key="2">
    <source>
        <dbReference type="ARBA" id="ARBA00005369"/>
    </source>
</evidence>
<dbReference type="GO" id="GO:0032259">
    <property type="term" value="P:methylation"/>
    <property type="evidence" value="ECO:0007669"/>
    <property type="project" value="UniProtKB-KW"/>
</dbReference>
<gene>
    <name evidence="7" type="primary">pcm</name>
    <name evidence="8" type="ORF">COT52_02645</name>
</gene>
<evidence type="ECO:0000256" key="4">
    <source>
        <dbReference type="ARBA" id="ARBA00022603"/>
    </source>
</evidence>
<sequence>METARQKLNEYIKSQLTDHRVEIAIEKVDRKEFIPSDQKDYAYMDVPLPIGCSQTISQPSLVAWMTEQLELKENDTILEVGTGSGYQAALLAELAKEVVTIERIPELSQRAERILTKLGYTNVTAMTGDGSKGYPAKAPYDAVIVTAAGQNIPQLLIDQLAEGGRLIIPIGGPIAQEIIKGIKREGKLTTQRLLPVRFVPLIEE</sequence>
<evidence type="ECO:0000256" key="5">
    <source>
        <dbReference type="ARBA" id="ARBA00022679"/>
    </source>
</evidence>
<reference evidence="9" key="1">
    <citation type="submission" date="2017-09" db="EMBL/GenBank/DDBJ databases">
        <title>Depth-based differentiation of microbial function through sediment-hosted aquifers and enrichment of novel symbionts in the deep terrestrial subsurface.</title>
        <authorList>
            <person name="Probst A.J."/>
            <person name="Ladd B."/>
            <person name="Jarett J.K."/>
            <person name="Geller-Mcgrath D.E."/>
            <person name="Sieber C.M.K."/>
            <person name="Emerson J.B."/>
            <person name="Anantharaman K."/>
            <person name="Thomas B.C."/>
            <person name="Malmstrom R."/>
            <person name="Stieglmeier M."/>
            <person name="Klingl A."/>
            <person name="Woyke T."/>
            <person name="Ryan C.M."/>
            <person name="Banfield J.F."/>
        </authorList>
    </citation>
    <scope>NUCLEOTIDE SEQUENCE [LARGE SCALE GENOMIC DNA]</scope>
</reference>
<dbReference type="Pfam" id="PF01135">
    <property type="entry name" value="PCMT"/>
    <property type="match status" value="1"/>
</dbReference>
<dbReference type="GO" id="GO:0005737">
    <property type="term" value="C:cytoplasm"/>
    <property type="evidence" value="ECO:0007669"/>
    <property type="project" value="UniProtKB-SubCell"/>
</dbReference>
<comment type="caution">
    <text evidence="8">The sequence shown here is derived from an EMBL/GenBank/DDBJ whole genome shotgun (WGS) entry which is preliminary data.</text>
</comment>
<evidence type="ECO:0000313" key="9">
    <source>
        <dbReference type="Proteomes" id="UP000231414"/>
    </source>
</evidence>
<comment type="similarity">
    <text evidence="2 7">Belongs to the methyltransferase superfamily. L-isoaspartyl/D-aspartyl protein methyltransferase family.</text>
</comment>
<comment type="function">
    <text evidence="7">Catalyzes the methyl esterification of L-isoaspartyl residues in peptides and proteins that result from spontaneous decomposition of normal L-aspartyl and L-asparaginyl residues. It plays a role in the repair and/or degradation of damaged proteins.</text>
</comment>